<dbReference type="SUPFAM" id="SSF52047">
    <property type="entry name" value="RNI-like"/>
    <property type="match status" value="1"/>
</dbReference>
<proteinExistence type="inferred from homology"/>
<dbReference type="PANTHER" id="PTHR14224:SF24">
    <property type="entry name" value="MELANOMA ANTIGEN PREFERENTIALLY EXPRESSED IN TUMORS"/>
    <property type="match status" value="1"/>
</dbReference>
<name>A0A1A6HUZ5_NEOLE</name>
<comment type="caution">
    <text evidence="4">The sequence shown here is derived from an EMBL/GenBank/DDBJ whole genome shotgun (WGS) entry which is preliminary data.</text>
</comment>
<evidence type="ECO:0000313" key="4">
    <source>
        <dbReference type="EMBL" id="OBS82049.1"/>
    </source>
</evidence>
<dbReference type="Gene3D" id="3.80.10.10">
    <property type="entry name" value="Ribonuclease Inhibitor"/>
    <property type="match status" value="1"/>
</dbReference>
<evidence type="ECO:0000256" key="3">
    <source>
        <dbReference type="ARBA" id="ARBA00022737"/>
    </source>
</evidence>
<dbReference type="InterPro" id="IPR026271">
    <property type="entry name" value="PRAME"/>
</dbReference>
<reference evidence="4 5" key="1">
    <citation type="submission" date="2016-06" db="EMBL/GenBank/DDBJ databases">
        <title>The Draft Genome Sequence and Annotation of the Desert Woodrat Neotoma lepida.</title>
        <authorList>
            <person name="Campbell M."/>
            <person name="Oakeson K.F."/>
            <person name="Yandell M."/>
            <person name="Halpert J.R."/>
            <person name="Dearing D."/>
        </authorList>
    </citation>
    <scope>NUCLEOTIDE SEQUENCE [LARGE SCALE GENOMIC DNA]</scope>
    <source>
        <strain evidence="4">417</strain>
        <tissue evidence="4">Liver</tissue>
    </source>
</reference>
<evidence type="ECO:0000256" key="2">
    <source>
        <dbReference type="ARBA" id="ARBA00022614"/>
    </source>
</evidence>
<organism evidence="4 5">
    <name type="scientific">Neotoma lepida</name>
    <name type="common">Desert woodrat</name>
    <dbReference type="NCBI Taxonomy" id="56216"/>
    <lineage>
        <taxon>Eukaryota</taxon>
        <taxon>Metazoa</taxon>
        <taxon>Chordata</taxon>
        <taxon>Craniata</taxon>
        <taxon>Vertebrata</taxon>
        <taxon>Euteleostomi</taxon>
        <taxon>Mammalia</taxon>
        <taxon>Eutheria</taxon>
        <taxon>Euarchontoglires</taxon>
        <taxon>Glires</taxon>
        <taxon>Rodentia</taxon>
        <taxon>Myomorpha</taxon>
        <taxon>Muroidea</taxon>
        <taxon>Cricetidae</taxon>
        <taxon>Neotominae</taxon>
        <taxon>Neotoma</taxon>
    </lineage>
</organism>
<sequence length="480" mass="55044">MSNKTVLTLRELAGQSLVREEAWANIALENLPTVLLPQLLKQAYASNHVKVLRKIVSSWPFPRLPLGALKKRTFSETQIQVVLEEIDKLLIQEVRPREYKLEVLDLRSVGQNYLDVWPGSVDDWLPQTSSETQAVSGCSKAGVKQPLKVAVDLFFRDGSISQLFSFLLQWAAKRKGSLELYCNELQIWSASHFNYERLSKKLNLEYVQTLGLRNAFCNATFLLKLAPFLGLMRNLRKLSLTNIHEKTFIPPEEKRHIITEFTSQFLKLECLQKLHLESVSFLEGHLHQLLRSMKTPLDDLAVTDCTLSVSEWNSLSEFPCVSKLQQLNLQSVRLTDLSSEPLRVLLVKAGPTLVALNLEDCHIEDCHLYAILPALSRCAQLTEFSFYGNQISMCALKKLLRQTAGLRKLRLELYPVPQGSYDYSGTLHMELMREYCEELMDLLKAIREPGRVFFGTDRCYRCGNRYIYNKTTMCACRSWE</sequence>
<dbReference type="AlphaFoldDB" id="A0A1A6HUZ5"/>
<accession>A0A1A6HUZ5</accession>
<gene>
    <name evidence="4" type="ORF">A6R68_23961</name>
</gene>
<dbReference type="GO" id="GO:0005737">
    <property type="term" value="C:cytoplasm"/>
    <property type="evidence" value="ECO:0007669"/>
    <property type="project" value="TreeGrafter"/>
</dbReference>
<dbReference type="InterPro" id="IPR050694">
    <property type="entry name" value="LRRC14/PRAME"/>
</dbReference>
<dbReference type="OrthoDB" id="9574069at2759"/>
<keyword evidence="5" id="KW-1185">Reference proteome</keyword>
<keyword evidence="2" id="KW-0433">Leucine-rich repeat</keyword>
<dbReference type="STRING" id="56216.A0A1A6HUZ5"/>
<dbReference type="GO" id="GO:0043066">
    <property type="term" value="P:negative regulation of apoptotic process"/>
    <property type="evidence" value="ECO:0007669"/>
    <property type="project" value="InterPro"/>
</dbReference>
<evidence type="ECO:0000313" key="5">
    <source>
        <dbReference type="Proteomes" id="UP000092124"/>
    </source>
</evidence>
<dbReference type="InterPro" id="IPR032675">
    <property type="entry name" value="LRR_dom_sf"/>
</dbReference>
<dbReference type="Proteomes" id="UP000092124">
    <property type="component" value="Unassembled WGS sequence"/>
</dbReference>
<keyword evidence="3" id="KW-0677">Repeat</keyword>
<dbReference type="PIRSF" id="PIRSF038286">
    <property type="entry name" value="PRAME"/>
    <property type="match status" value="1"/>
</dbReference>
<dbReference type="EMBL" id="LZPO01008341">
    <property type="protein sequence ID" value="OBS82049.1"/>
    <property type="molecule type" value="Genomic_DNA"/>
</dbReference>
<evidence type="ECO:0000256" key="1">
    <source>
        <dbReference type="ARBA" id="ARBA00009608"/>
    </source>
</evidence>
<comment type="similarity">
    <text evidence="1">Belongs to the PRAME family.</text>
</comment>
<dbReference type="PANTHER" id="PTHR14224">
    <property type="entry name" value="SIMILAR TO PREFERENTIALLY EXPRESSED ANTIGEN IN MELANOMA-LIKE 3"/>
    <property type="match status" value="1"/>
</dbReference>
<dbReference type="GO" id="GO:0008284">
    <property type="term" value="P:positive regulation of cell population proliferation"/>
    <property type="evidence" value="ECO:0007669"/>
    <property type="project" value="InterPro"/>
</dbReference>
<dbReference type="GO" id="GO:0045596">
    <property type="term" value="P:negative regulation of cell differentiation"/>
    <property type="evidence" value="ECO:0007669"/>
    <property type="project" value="InterPro"/>
</dbReference>
<protein>
    <submittedName>
        <fullName evidence="4">Uncharacterized protein</fullName>
    </submittedName>
</protein>
<dbReference type="GO" id="GO:0045892">
    <property type="term" value="P:negative regulation of DNA-templated transcription"/>
    <property type="evidence" value="ECO:0007669"/>
    <property type="project" value="InterPro"/>
</dbReference>